<dbReference type="Gene3D" id="1.10.10.10">
    <property type="entry name" value="Winged helix-like DNA-binding domain superfamily/Winged helix DNA-binding domain"/>
    <property type="match status" value="1"/>
</dbReference>
<organism evidence="6 7">
    <name type="scientific">Bordetella bronchialis</name>
    <dbReference type="NCBI Taxonomy" id="463025"/>
    <lineage>
        <taxon>Bacteria</taxon>
        <taxon>Pseudomonadati</taxon>
        <taxon>Pseudomonadota</taxon>
        <taxon>Betaproteobacteria</taxon>
        <taxon>Burkholderiales</taxon>
        <taxon>Alcaligenaceae</taxon>
        <taxon>Bordetella</taxon>
    </lineage>
</organism>
<dbReference type="Gene3D" id="3.40.190.290">
    <property type="match status" value="1"/>
</dbReference>
<comment type="similarity">
    <text evidence="1">Belongs to the LysR transcriptional regulatory family.</text>
</comment>
<dbReference type="FunFam" id="1.10.10.10:FF:000001">
    <property type="entry name" value="LysR family transcriptional regulator"/>
    <property type="match status" value="1"/>
</dbReference>
<proteinExistence type="inferred from homology"/>
<feature type="domain" description="HTH lysR-type" evidence="5">
    <location>
        <begin position="2"/>
        <end position="59"/>
    </location>
</feature>
<dbReference type="SUPFAM" id="SSF53850">
    <property type="entry name" value="Periplasmic binding protein-like II"/>
    <property type="match status" value="1"/>
</dbReference>
<dbReference type="Proteomes" id="UP000092213">
    <property type="component" value="Chromosome"/>
</dbReference>
<gene>
    <name evidence="6" type="ORF">BAU08_10980</name>
</gene>
<keyword evidence="2" id="KW-0805">Transcription regulation</keyword>
<evidence type="ECO:0000256" key="1">
    <source>
        <dbReference type="ARBA" id="ARBA00009437"/>
    </source>
</evidence>
<reference evidence="6 7" key="1">
    <citation type="submission" date="2016-06" db="EMBL/GenBank/DDBJ databases">
        <title>Complete genome sequences of Bordetella bronchialis and Bordetella flabilis.</title>
        <authorList>
            <person name="LiPuma J.J."/>
            <person name="Spilker T."/>
        </authorList>
    </citation>
    <scope>NUCLEOTIDE SEQUENCE [LARGE SCALE GENOMIC DNA]</scope>
    <source>
        <strain evidence="6 7">AU17976</strain>
    </source>
</reference>
<dbReference type="AlphaFoldDB" id="A0A193FWP5"/>
<name>A0A193FWP5_9BORD</name>
<evidence type="ECO:0000313" key="7">
    <source>
        <dbReference type="Proteomes" id="UP000092213"/>
    </source>
</evidence>
<dbReference type="GO" id="GO:0003677">
    <property type="term" value="F:DNA binding"/>
    <property type="evidence" value="ECO:0007669"/>
    <property type="project" value="UniProtKB-KW"/>
</dbReference>
<dbReference type="PANTHER" id="PTHR30537">
    <property type="entry name" value="HTH-TYPE TRANSCRIPTIONAL REGULATOR"/>
    <property type="match status" value="1"/>
</dbReference>
<evidence type="ECO:0000256" key="4">
    <source>
        <dbReference type="ARBA" id="ARBA00023163"/>
    </source>
</evidence>
<dbReference type="InterPro" id="IPR005119">
    <property type="entry name" value="LysR_subst-bd"/>
</dbReference>
<dbReference type="PANTHER" id="PTHR30537:SF5">
    <property type="entry name" value="HTH-TYPE TRANSCRIPTIONAL ACTIVATOR TTDR-RELATED"/>
    <property type="match status" value="1"/>
</dbReference>
<dbReference type="STRING" id="463025.BAU08_10980"/>
<dbReference type="PROSITE" id="PS50931">
    <property type="entry name" value="HTH_LYSR"/>
    <property type="match status" value="1"/>
</dbReference>
<dbReference type="InterPro" id="IPR036390">
    <property type="entry name" value="WH_DNA-bd_sf"/>
</dbReference>
<evidence type="ECO:0000256" key="3">
    <source>
        <dbReference type="ARBA" id="ARBA00023125"/>
    </source>
</evidence>
<dbReference type="Pfam" id="PF00126">
    <property type="entry name" value="HTH_1"/>
    <property type="match status" value="1"/>
</dbReference>
<dbReference type="EMBL" id="CP016171">
    <property type="protein sequence ID" value="ANN71778.1"/>
    <property type="molecule type" value="Genomic_DNA"/>
</dbReference>
<evidence type="ECO:0000313" key="6">
    <source>
        <dbReference type="EMBL" id="ANN71778.1"/>
    </source>
</evidence>
<dbReference type="GO" id="GO:0003700">
    <property type="term" value="F:DNA-binding transcription factor activity"/>
    <property type="evidence" value="ECO:0007669"/>
    <property type="project" value="InterPro"/>
</dbReference>
<protein>
    <submittedName>
        <fullName evidence="6">LysR family transcriptional regulator</fullName>
    </submittedName>
</protein>
<dbReference type="InterPro" id="IPR036388">
    <property type="entry name" value="WH-like_DNA-bd_sf"/>
</dbReference>
<dbReference type="SUPFAM" id="SSF46785">
    <property type="entry name" value="Winged helix' DNA-binding domain"/>
    <property type="match status" value="1"/>
</dbReference>
<dbReference type="Pfam" id="PF03466">
    <property type="entry name" value="LysR_substrate"/>
    <property type="match status" value="1"/>
</dbReference>
<dbReference type="InterPro" id="IPR058163">
    <property type="entry name" value="LysR-type_TF_proteobact-type"/>
</dbReference>
<accession>A0A193FWP5</accession>
<keyword evidence="4" id="KW-0804">Transcription</keyword>
<keyword evidence="3" id="KW-0238">DNA-binding</keyword>
<sequence length="311" mass="33952">MLSSEDLRFFLTVAAARSLADAARTLDVTPPAVTQRLAALEKRLGIRLVERTGRRVGLTDEGHLLAARGRRICDEIGLLADALGSRRGVVAGHLRVLAPLGFGHRYVAPAVARVRRDHPEVTATLTLSDRPGRHAEDSWDVMVHIGELRDSALVMQRIASNRRILCAAPAYLRRRGAPSRPQDLRDHECIALRENDEDVTLWRFTGAQGETASVRIDPVLASTEGSVVHDWAVAGMGIMVRSEWDVAGDLRAGRLVALLPAWRLPDADVIALLPSREVRSARTSHFLACLRAQVRAHPWDAGQDTAGVAGN</sequence>
<dbReference type="RefSeq" id="WP_066669336.1">
    <property type="nucleotide sequence ID" value="NZ_CP016171.1"/>
</dbReference>
<dbReference type="InterPro" id="IPR000847">
    <property type="entry name" value="LysR_HTH_N"/>
</dbReference>
<evidence type="ECO:0000259" key="5">
    <source>
        <dbReference type="PROSITE" id="PS50931"/>
    </source>
</evidence>
<evidence type="ECO:0000256" key="2">
    <source>
        <dbReference type="ARBA" id="ARBA00023015"/>
    </source>
</evidence>